<name>A0A9J5ZDA4_SOLCO</name>
<accession>A0A9J5ZDA4</accession>
<keyword evidence="2" id="KW-1185">Reference proteome</keyword>
<reference evidence="1 2" key="1">
    <citation type="submission" date="2020-09" db="EMBL/GenBank/DDBJ databases">
        <title>De no assembly of potato wild relative species, Solanum commersonii.</title>
        <authorList>
            <person name="Cho K."/>
        </authorList>
    </citation>
    <scope>NUCLEOTIDE SEQUENCE [LARGE SCALE GENOMIC DNA]</scope>
    <source>
        <strain evidence="1">LZ3.2</strain>
        <tissue evidence="1">Leaf</tissue>
    </source>
</reference>
<evidence type="ECO:0000313" key="1">
    <source>
        <dbReference type="EMBL" id="KAG5609824.1"/>
    </source>
</evidence>
<evidence type="ECO:0000313" key="2">
    <source>
        <dbReference type="Proteomes" id="UP000824120"/>
    </source>
</evidence>
<dbReference type="EMBL" id="JACXVP010000004">
    <property type="protein sequence ID" value="KAG5609824.1"/>
    <property type="molecule type" value="Genomic_DNA"/>
</dbReference>
<comment type="caution">
    <text evidence="1">The sequence shown here is derived from an EMBL/GenBank/DDBJ whole genome shotgun (WGS) entry which is preliminary data.</text>
</comment>
<proteinExistence type="predicted"/>
<dbReference type="Proteomes" id="UP000824120">
    <property type="component" value="Chromosome 4"/>
</dbReference>
<sequence length="122" mass="14782">MVNFKRKKRNEFKNETVLLLPTCSKTKQHRWTVKRTQMVKPVARSYKGLQSKKEELECSISEFGLVLEKRTIYEAENLKEQEDYWKTAFFFYEVRSSHWHKATGWCHITKQKLESFWTKNKS</sequence>
<gene>
    <name evidence="1" type="ORF">H5410_021105</name>
</gene>
<organism evidence="1 2">
    <name type="scientific">Solanum commersonii</name>
    <name type="common">Commerson's wild potato</name>
    <name type="synonym">Commerson's nightshade</name>
    <dbReference type="NCBI Taxonomy" id="4109"/>
    <lineage>
        <taxon>Eukaryota</taxon>
        <taxon>Viridiplantae</taxon>
        <taxon>Streptophyta</taxon>
        <taxon>Embryophyta</taxon>
        <taxon>Tracheophyta</taxon>
        <taxon>Spermatophyta</taxon>
        <taxon>Magnoliopsida</taxon>
        <taxon>eudicotyledons</taxon>
        <taxon>Gunneridae</taxon>
        <taxon>Pentapetalae</taxon>
        <taxon>asterids</taxon>
        <taxon>lamiids</taxon>
        <taxon>Solanales</taxon>
        <taxon>Solanaceae</taxon>
        <taxon>Solanoideae</taxon>
        <taxon>Solaneae</taxon>
        <taxon>Solanum</taxon>
    </lineage>
</organism>
<protein>
    <submittedName>
        <fullName evidence="1">Uncharacterized protein</fullName>
    </submittedName>
</protein>
<dbReference type="AlphaFoldDB" id="A0A9J5ZDA4"/>